<comment type="caution">
    <text evidence="3">The sequence shown here is derived from an EMBL/GenBank/DDBJ whole genome shotgun (WGS) entry which is preliminary data.</text>
</comment>
<dbReference type="Proteomes" id="UP000574133">
    <property type="component" value="Unassembled WGS sequence"/>
</dbReference>
<dbReference type="InterPro" id="IPR028098">
    <property type="entry name" value="Glyco_trans_4-like_N"/>
</dbReference>
<protein>
    <submittedName>
        <fullName evidence="3">Glycosyltransferase family 4 protein</fullName>
    </submittedName>
</protein>
<dbReference type="Pfam" id="PF00534">
    <property type="entry name" value="Glycos_transf_1"/>
    <property type="match status" value="1"/>
</dbReference>
<gene>
    <name evidence="3" type="ORF">H4Q31_05790</name>
</gene>
<dbReference type="PANTHER" id="PTHR45947:SF3">
    <property type="entry name" value="SULFOQUINOVOSYL TRANSFERASE SQD2"/>
    <property type="match status" value="1"/>
</dbReference>
<dbReference type="EMBL" id="JACJVN010000023">
    <property type="protein sequence ID" value="MBB6676842.1"/>
    <property type="molecule type" value="Genomic_DNA"/>
</dbReference>
<feature type="domain" description="Glycosyltransferase subfamily 4-like N-terminal" evidence="2">
    <location>
        <begin position="15"/>
        <end position="185"/>
    </location>
</feature>
<sequence length="393" mass="43704">MNILSTGMGWIDHTPGGLNRYFADYLHAMSASGHRMTGFMTASGEPTGAPAYVREVLEGIGGGTLSRMMAFRTQVRKELAEGRYDVLNPHFALYASLLRRSLIPVDVPIVTHFHGPWAQESRYQEGGSDWSQRMRYRVKREIESLSYRRSDRFIVLSEYFKTILRDDYGVAGDRIHIVPGAVDTDSFHPAKDRAFVRHKLGLPADKLVLFCARRLVPRMGIDRLIRSMALAADRAEHVSLYIAGDGPMRAELQRLTDALGLRGSVRLLGRVSNEELVEWYQSADIAVVPTITLEGFGLVTVEALACGTPVLGTPGGGTVEILSKLSDDLLFSSGEPEAMADKIAAAAEGTLRVPDREQCRRFVMENYTWERVARTVTGIFEQAIQERKGRRTG</sequence>
<dbReference type="CDD" id="cd03801">
    <property type="entry name" value="GT4_PimA-like"/>
    <property type="match status" value="1"/>
</dbReference>
<evidence type="ECO:0000313" key="3">
    <source>
        <dbReference type="EMBL" id="MBB6676842.1"/>
    </source>
</evidence>
<feature type="domain" description="Glycosyl transferase family 1" evidence="1">
    <location>
        <begin position="193"/>
        <end position="359"/>
    </location>
</feature>
<dbReference type="AlphaFoldDB" id="A0A841T7G3"/>
<organism evidence="3 4">
    <name type="scientific">Cohnella lubricantis</name>
    <dbReference type="NCBI Taxonomy" id="2163172"/>
    <lineage>
        <taxon>Bacteria</taxon>
        <taxon>Bacillati</taxon>
        <taxon>Bacillota</taxon>
        <taxon>Bacilli</taxon>
        <taxon>Bacillales</taxon>
        <taxon>Paenibacillaceae</taxon>
        <taxon>Cohnella</taxon>
    </lineage>
</organism>
<dbReference type="PANTHER" id="PTHR45947">
    <property type="entry name" value="SULFOQUINOVOSYL TRANSFERASE SQD2"/>
    <property type="match status" value="1"/>
</dbReference>
<dbReference type="Gene3D" id="3.40.50.2000">
    <property type="entry name" value="Glycogen Phosphorylase B"/>
    <property type="match status" value="2"/>
</dbReference>
<proteinExistence type="predicted"/>
<keyword evidence="3" id="KW-0808">Transferase</keyword>
<keyword evidence="4" id="KW-1185">Reference proteome</keyword>
<dbReference type="SUPFAM" id="SSF53756">
    <property type="entry name" value="UDP-Glycosyltransferase/glycogen phosphorylase"/>
    <property type="match status" value="1"/>
</dbReference>
<evidence type="ECO:0000259" key="1">
    <source>
        <dbReference type="Pfam" id="PF00534"/>
    </source>
</evidence>
<reference evidence="3 4" key="1">
    <citation type="submission" date="2020-08" db="EMBL/GenBank/DDBJ databases">
        <title>Cohnella phylogeny.</title>
        <authorList>
            <person name="Dunlap C."/>
        </authorList>
    </citation>
    <scope>NUCLEOTIDE SEQUENCE [LARGE SCALE GENOMIC DNA]</scope>
    <source>
        <strain evidence="3 4">DSM 103658</strain>
    </source>
</reference>
<dbReference type="InterPro" id="IPR050194">
    <property type="entry name" value="Glycosyltransferase_grp1"/>
</dbReference>
<dbReference type="RefSeq" id="WP_185178131.1">
    <property type="nucleotide sequence ID" value="NZ_CBCSEP010000001.1"/>
</dbReference>
<evidence type="ECO:0000313" key="4">
    <source>
        <dbReference type="Proteomes" id="UP000574133"/>
    </source>
</evidence>
<dbReference type="GO" id="GO:0016757">
    <property type="term" value="F:glycosyltransferase activity"/>
    <property type="evidence" value="ECO:0007669"/>
    <property type="project" value="InterPro"/>
</dbReference>
<dbReference type="InterPro" id="IPR001296">
    <property type="entry name" value="Glyco_trans_1"/>
</dbReference>
<evidence type="ECO:0000259" key="2">
    <source>
        <dbReference type="Pfam" id="PF13439"/>
    </source>
</evidence>
<accession>A0A841T7G3</accession>
<name>A0A841T7G3_9BACL</name>
<dbReference type="Pfam" id="PF13439">
    <property type="entry name" value="Glyco_transf_4"/>
    <property type="match status" value="1"/>
</dbReference>